<proteinExistence type="predicted"/>
<organism evidence="2 3">
    <name type="scientific">Moryella indoligenes</name>
    <dbReference type="NCBI Taxonomy" id="371674"/>
    <lineage>
        <taxon>Bacteria</taxon>
        <taxon>Bacillati</taxon>
        <taxon>Bacillota</taxon>
        <taxon>Clostridia</taxon>
        <taxon>Lachnospirales</taxon>
        <taxon>Lachnospiraceae</taxon>
        <taxon>Moryella</taxon>
    </lineage>
</organism>
<evidence type="ECO:0000313" key="2">
    <source>
        <dbReference type="EMBL" id="MDQ0153225.1"/>
    </source>
</evidence>
<dbReference type="RefSeq" id="WP_307255219.1">
    <property type="nucleotide sequence ID" value="NZ_JAUSTO010000014.1"/>
</dbReference>
<keyword evidence="3" id="KW-1185">Reference proteome</keyword>
<dbReference type="Proteomes" id="UP001241537">
    <property type="component" value="Unassembled WGS sequence"/>
</dbReference>
<accession>A0AAE3VBN6</accession>
<dbReference type="EMBL" id="JAUSTO010000014">
    <property type="protein sequence ID" value="MDQ0153225.1"/>
    <property type="molecule type" value="Genomic_DNA"/>
</dbReference>
<evidence type="ECO:0000313" key="3">
    <source>
        <dbReference type="Proteomes" id="UP001241537"/>
    </source>
</evidence>
<comment type="caution">
    <text evidence="2">The sequence shown here is derived from an EMBL/GenBank/DDBJ whole genome shotgun (WGS) entry which is preliminary data.</text>
</comment>
<name>A0AAE3VBN6_9FIRM</name>
<gene>
    <name evidence="2" type="ORF">J2S20_001935</name>
</gene>
<sequence>MPYNITGDSITEGTYEGGLLVNQNIKQTIEAGSAGNFFHFTPVEGSDSYTMTPRMPEYGSLSQDGVVFRMRVNNNRLVKGIANQFLSDDGSLDYAKGFAFLNELDARLGLSEAPVSLEALRSGVDARMHGLDWLATTLRIPATERGDFRNFAEAMFFNHEESRIAPYMGGNFSLIWGGYIAAGLALGDESLRVQLSADTGMRERLQLNLREQEKASAELLRYAHMDPEAEMALICPTECSGSLHSNRLIWDYANNADILMGKAGKSVPPTSYSVNLEARDQENRSRLETEVSDARSRLDNWVFQHAQDGDSSQNRQLSALSDAVADAQKAVQHFDDTLGERKWDQHVATQIGSFTAANGKTYQLTLEAFAPEADSFMHHPGMTDAVSIGIFENEENFRKHYFKNAHIPADGITEDFCLRKQKAKEEQILQLEKNSLFNEIYQPLRDFSPYAERAYLGLKEDYHKFSIGEEWENNRNQRGYKPVMGSRGYTTNELEYEFKNDLRNAIMLESRIPDAHRDNYRTLVNTLDQIMERAEAYGKAKLNFNGVSSLIQAEHGSEELLNRSYLYTGELEEKDIDLRLARTAARSILTSALNGGEQVNHINNEEKEALTNFLSGSGASFESLVDMAKTLNGKLLPINQVRMDIQAPEDQIANDFIAAAHASDMSLRAREFAVHNFDAAFSTVFPKSMLKTDDHRIFDDIYINGESAGERFRRSHMQYLSSEDKKIEIMKHITDNKRVDFAVRDEKNLSAGAAASGAESLYADHGLRFVPVNVSSDIPLLASRFLRKAPAPEMDPAAQLRSASQLEAPASLSGAALYHHAPLSADPALMRASGASADHLLITEQQKNLLSSANPLLGFQPQTMEDGETRYRAQLRMPEYVYSAEGQQISFRQNYNYLLRGMSQMLLNGHGEVTPATAERAGLFAQQAQLMFSESRDPRNPAAAPDEVAAYRDQWLADQLNIPGNARVSFGQFQKEFFLPGSSDALLGNSFLHSFAEFSERIAGSQELEKQIGSSVMKSVHTELTQTSELLRSLAAIDPVESRRAFLPLSEGAGFLNKIQSLSAYPHPEIKADLLSAGNQGQAPGAYAAATLENRLITVELPRSRASDYLNNAPFSDELQFGVYGSRKDFTRYQEAMQNTEGRMTGNEYTLYNAGMEASARAANLLAAPCPDAPVLSGSISNGLYQTLAQNIIQTPEEKANTAMWALEELTGAKILGNSAPDLSLVRSALSRVCLNGVPFSRNTENGLNPENLQSSLVDFTDRLTDYLNIQNHSADHLSVLSDGKLESVCYNPPEPTAPRTSVHFFSSGKRKMAHQLEVQDYEEAQLLSRQWEERNTLRREECRKLGKAQPAEKNRICFEELQERNSSFKAAPHKKPVDRTSHRMPSVHDRSRTNSL</sequence>
<evidence type="ECO:0000256" key="1">
    <source>
        <dbReference type="SAM" id="MobiDB-lite"/>
    </source>
</evidence>
<reference evidence="2" key="1">
    <citation type="submission" date="2023-07" db="EMBL/GenBank/DDBJ databases">
        <title>Genomic Encyclopedia of Type Strains, Phase IV (KMG-IV): sequencing the most valuable type-strain genomes for metagenomic binning, comparative biology and taxonomic classification.</title>
        <authorList>
            <person name="Goeker M."/>
        </authorList>
    </citation>
    <scope>NUCLEOTIDE SEQUENCE</scope>
    <source>
        <strain evidence="2">DSM 19659</strain>
    </source>
</reference>
<protein>
    <submittedName>
        <fullName evidence="2">Uncharacterized protein</fullName>
    </submittedName>
</protein>
<feature type="compositionally biased region" description="Basic and acidic residues" evidence="1">
    <location>
        <begin position="1376"/>
        <end position="1397"/>
    </location>
</feature>
<feature type="region of interest" description="Disordered" evidence="1">
    <location>
        <begin position="1366"/>
        <end position="1397"/>
    </location>
</feature>